<gene>
    <name evidence="2" type="ORF">PHISCL_00641</name>
</gene>
<dbReference type="EMBL" id="MVGC01000010">
    <property type="protein sequence ID" value="RJE27056.1"/>
    <property type="molecule type" value="Genomic_DNA"/>
</dbReference>
<dbReference type="STRING" id="2070753.A0A3A2ZVI0"/>
<reference evidence="3" key="1">
    <citation type="submission" date="2017-02" db="EMBL/GenBank/DDBJ databases">
        <authorList>
            <person name="Tafer H."/>
            <person name="Lopandic K."/>
        </authorList>
    </citation>
    <scope>NUCLEOTIDE SEQUENCE [LARGE SCALE GENOMIC DNA]</scope>
    <source>
        <strain evidence="3">CBS 366.77</strain>
    </source>
</reference>
<dbReference type="Pfam" id="PF17648">
    <property type="entry name" value="Luciferase"/>
    <property type="match status" value="1"/>
</dbReference>
<comment type="caution">
    <text evidence="2">The sequence shown here is derived from an EMBL/GenBank/DDBJ whole genome shotgun (WGS) entry which is preliminary data.</text>
</comment>
<name>A0A3A2ZVI0_9EURO</name>
<accession>A0A3A2ZVI0</accession>
<proteinExistence type="predicted"/>
<evidence type="ECO:0000313" key="3">
    <source>
        <dbReference type="Proteomes" id="UP000266188"/>
    </source>
</evidence>
<dbReference type="InterPro" id="IPR040841">
    <property type="entry name" value="Luciferase_dom"/>
</dbReference>
<dbReference type="AlphaFoldDB" id="A0A3A2ZVI0"/>
<sequence>MSTVLSKTLTSITTALNTNPQTTRLALSALTAGILAITVPKAYRNYQIFVSYGPGGIPNNAVGWLVASLLLNPFGREMLSTDVYDRKIISGETASLLPDIQPRKGGRPIVGPHAVPQRQISSIPEAEVREKLMNEYIAFAARNQHLIKVAPSRLERHTDAFYLADSVPGIRLARSLNGEIAHLHGHGDFSVHVSLAPADCRKVIESNWGQRHALSGTTMIRNLSMGRVPSLPSEYVLIYAPRNEEEIEVVMEIIAASVKYMTGLKDVR</sequence>
<organism evidence="2 3">
    <name type="scientific">Aspergillus sclerotialis</name>
    <dbReference type="NCBI Taxonomy" id="2070753"/>
    <lineage>
        <taxon>Eukaryota</taxon>
        <taxon>Fungi</taxon>
        <taxon>Dikarya</taxon>
        <taxon>Ascomycota</taxon>
        <taxon>Pezizomycotina</taxon>
        <taxon>Eurotiomycetes</taxon>
        <taxon>Eurotiomycetidae</taxon>
        <taxon>Eurotiales</taxon>
        <taxon>Aspergillaceae</taxon>
        <taxon>Aspergillus</taxon>
        <taxon>Aspergillus subgen. Polypaecilum</taxon>
    </lineage>
</organism>
<evidence type="ECO:0000313" key="2">
    <source>
        <dbReference type="EMBL" id="RJE27056.1"/>
    </source>
</evidence>
<keyword evidence="3" id="KW-1185">Reference proteome</keyword>
<protein>
    <recommendedName>
        <fullName evidence="1">Luciferase domain-containing protein</fullName>
    </recommendedName>
</protein>
<dbReference type="InterPro" id="IPR048273">
    <property type="entry name" value="Luciferase"/>
</dbReference>
<dbReference type="Proteomes" id="UP000266188">
    <property type="component" value="Unassembled WGS sequence"/>
</dbReference>
<dbReference type="PANTHER" id="PTHR38695:SF1">
    <property type="entry name" value="AMINO ACID PERMEASE_ SLC12A DOMAIN-CONTAINING PROTEIN"/>
    <property type="match status" value="1"/>
</dbReference>
<feature type="domain" description="Luciferase" evidence="1">
    <location>
        <begin position="177"/>
        <end position="257"/>
    </location>
</feature>
<evidence type="ECO:0000259" key="1">
    <source>
        <dbReference type="Pfam" id="PF17648"/>
    </source>
</evidence>
<dbReference type="OrthoDB" id="5358398at2759"/>
<dbReference type="PANTHER" id="PTHR38695">
    <property type="entry name" value="AMINO ACID PERMEASE_ SLC12A DOMAIN-CONTAINING PROTEIN"/>
    <property type="match status" value="1"/>
</dbReference>